<dbReference type="EMBL" id="CP001841">
    <property type="protein sequence ID" value="AEF80459.1"/>
    <property type="molecule type" value="Genomic_DNA"/>
</dbReference>
<feature type="transmembrane region" description="Helical" evidence="1">
    <location>
        <begin position="87"/>
        <end position="108"/>
    </location>
</feature>
<dbReference type="AlphaFoldDB" id="F5YE22"/>
<evidence type="ECO:0000313" key="3">
    <source>
        <dbReference type="Proteomes" id="UP000009222"/>
    </source>
</evidence>
<sequence length="173" mass="18443">MSDLDNPYQSPEAAATPETPLVSQTGLTEAMLAHLKGASPWLRFIGIMGFICCGLLVLGGIVFLAMIPTMTSVWGNIPGLQSFSNVLGAAFSGSMGIYFFICAVIGFFPSRFAYAFGSKIRSYLRSGADGDLEEAFKNNKSLWKFAGIVTIISLAFIPIMIIVGIVIAVAMAI</sequence>
<keyword evidence="1" id="KW-0812">Transmembrane</keyword>
<reference evidence="3" key="1">
    <citation type="submission" date="2009-12" db="EMBL/GenBank/DDBJ databases">
        <title>Complete sequence of Treponema azotonutricium strain ZAS-9.</title>
        <authorList>
            <person name="Tetu S.G."/>
            <person name="Matson E."/>
            <person name="Ren Q."/>
            <person name="Seshadri R."/>
            <person name="Elbourne L."/>
            <person name="Hassan K.A."/>
            <person name="Durkin A."/>
            <person name="Radune D."/>
            <person name="Mohamoud Y."/>
            <person name="Shay R."/>
            <person name="Jin S."/>
            <person name="Zhang X."/>
            <person name="Lucey K."/>
            <person name="Ballor N.R."/>
            <person name="Ottesen E."/>
            <person name="Rosenthal R."/>
            <person name="Allen A."/>
            <person name="Leadbetter J.R."/>
            <person name="Paulsen I.T."/>
        </authorList>
    </citation>
    <scope>NUCLEOTIDE SEQUENCE [LARGE SCALE GENOMIC DNA]</scope>
    <source>
        <strain evidence="3">ATCC BAA-888 / DSM 13862 / ZAS-9</strain>
    </source>
</reference>
<organism evidence="2 3">
    <name type="scientific">Leadbettera azotonutricia (strain ATCC BAA-888 / DSM 13862 / ZAS-9)</name>
    <name type="common">Treponema azotonutricium</name>
    <dbReference type="NCBI Taxonomy" id="545695"/>
    <lineage>
        <taxon>Bacteria</taxon>
        <taxon>Pseudomonadati</taxon>
        <taxon>Spirochaetota</taxon>
        <taxon>Spirochaetia</taxon>
        <taxon>Spirochaetales</taxon>
        <taxon>Breznakiellaceae</taxon>
        <taxon>Leadbettera</taxon>
    </lineage>
</organism>
<dbReference type="HOGENOM" id="CLU_132139_0_0_12"/>
<dbReference type="RefSeq" id="WP_015710484.1">
    <property type="nucleotide sequence ID" value="NC_015577.1"/>
</dbReference>
<protein>
    <recommendedName>
        <fullName evidence="4">DUF5362 domain-containing protein</fullName>
    </recommendedName>
</protein>
<dbReference type="STRING" id="545695.TREAZ_1531"/>
<dbReference type="InParanoid" id="F5YE22"/>
<keyword evidence="1" id="KW-0472">Membrane</keyword>
<dbReference type="OrthoDB" id="199350at2"/>
<name>F5YE22_LEAAZ</name>
<evidence type="ECO:0000256" key="1">
    <source>
        <dbReference type="SAM" id="Phobius"/>
    </source>
</evidence>
<evidence type="ECO:0008006" key="4">
    <source>
        <dbReference type="Google" id="ProtNLM"/>
    </source>
</evidence>
<keyword evidence="1" id="KW-1133">Transmembrane helix</keyword>
<feature type="transmembrane region" description="Helical" evidence="1">
    <location>
        <begin position="41"/>
        <end position="67"/>
    </location>
</feature>
<reference evidence="2 3" key="2">
    <citation type="journal article" date="2011" name="ISME J.">
        <title>RNA-seq reveals cooperative metabolic interactions between two termite-gut spirochete species in co-culture.</title>
        <authorList>
            <person name="Rosenthal A.Z."/>
            <person name="Matson E.G."/>
            <person name="Eldar A."/>
            <person name="Leadbetter J.R."/>
        </authorList>
    </citation>
    <scope>NUCLEOTIDE SEQUENCE [LARGE SCALE GENOMIC DNA]</scope>
    <source>
        <strain evidence="3">ATCC BAA-888 / DSM 13862 / ZAS-9</strain>
    </source>
</reference>
<dbReference type="Proteomes" id="UP000009222">
    <property type="component" value="Chromosome"/>
</dbReference>
<accession>F5YE22</accession>
<evidence type="ECO:0000313" key="2">
    <source>
        <dbReference type="EMBL" id="AEF80459.1"/>
    </source>
</evidence>
<feature type="transmembrane region" description="Helical" evidence="1">
    <location>
        <begin position="145"/>
        <end position="172"/>
    </location>
</feature>
<proteinExistence type="predicted"/>
<keyword evidence="3" id="KW-1185">Reference proteome</keyword>
<gene>
    <name evidence="2" type="ordered locus">TREAZ_1531</name>
</gene>
<dbReference type="KEGG" id="taz:TREAZ_1531"/>